<name>A0A239YAM6_9FIRM</name>
<proteinExistence type="predicted"/>
<dbReference type="EMBL" id="LT906470">
    <property type="protein sequence ID" value="SNV56219.1"/>
    <property type="molecule type" value="Genomic_DNA"/>
</dbReference>
<evidence type="ECO:0000313" key="2">
    <source>
        <dbReference type="Proteomes" id="UP000214973"/>
    </source>
</evidence>
<organism evidence="1 2">
    <name type="scientific">Veillonella rodentium</name>
    <dbReference type="NCBI Taxonomy" id="248315"/>
    <lineage>
        <taxon>Bacteria</taxon>
        <taxon>Bacillati</taxon>
        <taxon>Bacillota</taxon>
        <taxon>Negativicutes</taxon>
        <taxon>Veillonellales</taxon>
        <taxon>Veillonellaceae</taxon>
        <taxon>Veillonella</taxon>
    </lineage>
</organism>
<sequence>MDKTIEVIMEENKDITLRCNSKESIIIKSNLRKLEAEDIFKLLDYSKGDTYTISKINEKEHDSQVMDFFCELLIEITTKLSNKLDEDLDSTANKTENLVL</sequence>
<gene>
    <name evidence="1" type="ORF">SAMEA44547418_00212</name>
</gene>
<evidence type="ECO:0000313" key="1">
    <source>
        <dbReference type="EMBL" id="SNV56219.1"/>
    </source>
</evidence>
<dbReference type="RefSeq" id="WP_095064970.1">
    <property type="nucleotide sequence ID" value="NZ_LT906470.1"/>
</dbReference>
<keyword evidence="2" id="KW-1185">Reference proteome</keyword>
<dbReference type="AlphaFoldDB" id="A0A239YAM6"/>
<reference evidence="1 2" key="1">
    <citation type="submission" date="2017-06" db="EMBL/GenBank/DDBJ databases">
        <authorList>
            <consortium name="Pathogen Informatics"/>
        </authorList>
    </citation>
    <scope>NUCLEOTIDE SEQUENCE [LARGE SCALE GENOMIC DNA]</scope>
    <source>
        <strain evidence="1 2">NCTC12018</strain>
    </source>
</reference>
<protein>
    <submittedName>
        <fullName evidence="1">Uncharacterized protein</fullName>
    </submittedName>
</protein>
<accession>A0A239YAM6</accession>
<dbReference type="KEGG" id="vrm:44547418_00212"/>
<dbReference type="Proteomes" id="UP000214973">
    <property type="component" value="Chromosome 1"/>
</dbReference>